<proteinExistence type="inferred from homology"/>
<evidence type="ECO:0000259" key="18">
    <source>
        <dbReference type="PROSITE" id="PS51285"/>
    </source>
</evidence>
<evidence type="ECO:0000259" key="17">
    <source>
        <dbReference type="PROSITE" id="PS50106"/>
    </source>
</evidence>
<feature type="compositionally biased region" description="Polar residues" evidence="15">
    <location>
        <begin position="1719"/>
        <end position="1736"/>
    </location>
</feature>
<feature type="region of interest" description="Disordered" evidence="15">
    <location>
        <begin position="1987"/>
        <end position="2116"/>
    </location>
</feature>
<keyword evidence="9" id="KW-0547">Nucleotide-binding</keyword>
<feature type="compositionally biased region" description="Pro residues" evidence="15">
    <location>
        <begin position="2350"/>
        <end position="2362"/>
    </location>
</feature>
<dbReference type="Gene3D" id="1.20.1480.20">
    <property type="entry name" value="MAST3 pre-PK domain-like"/>
    <property type="match status" value="1"/>
</dbReference>
<feature type="compositionally biased region" description="Basic and acidic residues" evidence="15">
    <location>
        <begin position="2426"/>
        <end position="2439"/>
    </location>
</feature>
<dbReference type="InterPro" id="IPR015022">
    <property type="entry name" value="MAST_pre-PK_dom"/>
</dbReference>
<comment type="similarity">
    <text evidence="3">Belongs to the protein kinase superfamily. AGC Ser/Thr protein kinase family.</text>
</comment>
<feature type="compositionally biased region" description="Basic and acidic residues" evidence="15">
    <location>
        <begin position="2464"/>
        <end position="2479"/>
    </location>
</feature>
<evidence type="ECO:0000256" key="6">
    <source>
        <dbReference type="ARBA" id="ARBA00022527"/>
    </source>
</evidence>
<dbReference type="InterPro" id="IPR023142">
    <property type="entry name" value="MAST_pre-PK_dom_sf"/>
</dbReference>
<feature type="domain" description="PDZ" evidence="17">
    <location>
        <begin position="1067"/>
        <end position="1155"/>
    </location>
</feature>
<dbReference type="CDD" id="cd05609">
    <property type="entry name" value="STKc_MAST"/>
    <property type="match status" value="1"/>
</dbReference>
<dbReference type="GO" id="GO:0000287">
    <property type="term" value="F:magnesium ion binding"/>
    <property type="evidence" value="ECO:0007669"/>
    <property type="project" value="InterPro"/>
</dbReference>
<comment type="catalytic activity">
    <reaction evidence="13">
        <text>L-threonyl-[protein] + ATP = O-phospho-L-threonyl-[protein] + ADP + H(+)</text>
        <dbReference type="Rhea" id="RHEA:46608"/>
        <dbReference type="Rhea" id="RHEA-COMP:11060"/>
        <dbReference type="Rhea" id="RHEA-COMP:11605"/>
        <dbReference type="ChEBI" id="CHEBI:15378"/>
        <dbReference type="ChEBI" id="CHEBI:30013"/>
        <dbReference type="ChEBI" id="CHEBI:30616"/>
        <dbReference type="ChEBI" id="CHEBI:61977"/>
        <dbReference type="ChEBI" id="CHEBI:456216"/>
        <dbReference type="EC" id="2.7.11.1"/>
    </reaction>
</comment>
<keyword evidence="8" id="KW-0808">Transferase</keyword>
<feature type="region of interest" description="Disordered" evidence="15">
    <location>
        <begin position="239"/>
        <end position="263"/>
    </location>
</feature>
<evidence type="ECO:0000256" key="10">
    <source>
        <dbReference type="ARBA" id="ARBA00022777"/>
    </source>
</evidence>
<dbReference type="Pfam" id="PF00069">
    <property type="entry name" value="Pkinase"/>
    <property type="match status" value="1"/>
</dbReference>
<dbReference type="SUPFAM" id="SSF140482">
    <property type="entry name" value="MAST3 pre-PK domain-like"/>
    <property type="match status" value="1"/>
</dbReference>
<evidence type="ECO:0000256" key="3">
    <source>
        <dbReference type="ARBA" id="ARBA00009903"/>
    </source>
</evidence>
<evidence type="ECO:0000259" key="16">
    <source>
        <dbReference type="PROSITE" id="PS50011"/>
    </source>
</evidence>
<dbReference type="GO" id="GO:0007010">
    <property type="term" value="P:cytoskeleton organization"/>
    <property type="evidence" value="ECO:0007669"/>
    <property type="project" value="TreeGrafter"/>
</dbReference>
<comment type="subcellular location">
    <subcellularLocation>
        <location evidence="2">Cytoplasm</location>
    </subcellularLocation>
</comment>
<feature type="compositionally biased region" description="Low complexity" evidence="15">
    <location>
        <begin position="1038"/>
        <end position="1059"/>
    </location>
</feature>
<dbReference type="GO" id="GO:0005524">
    <property type="term" value="F:ATP binding"/>
    <property type="evidence" value="ECO:0007669"/>
    <property type="project" value="UniProtKB-KW"/>
</dbReference>
<dbReference type="PANTHER" id="PTHR24356">
    <property type="entry name" value="SERINE/THREONINE-PROTEIN KINASE"/>
    <property type="match status" value="1"/>
</dbReference>
<feature type="domain" description="Protein kinase" evidence="16">
    <location>
        <begin position="519"/>
        <end position="780"/>
    </location>
</feature>
<feature type="compositionally biased region" description="Low complexity" evidence="15">
    <location>
        <begin position="1247"/>
        <end position="1271"/>
    </location>
</feature>
<sequence>MEQKQLLSSGSRSSSGSQTLSESEEIKSILDTKVCGGQSHDSESESVTEVEGERDTEEAKGDEEDEDEKLDNILYPPSVSFRKSSNPELTYGLSPALKFKLHLSEDGKHIRRRSLGGGLTGKYLLLPTSQQTQPGWQPPSEISNLVRMRSLNLGKSDPSLTSSLKELSLPRRGSFCRTSNRKSLIGSGQSSGLPRPHSPLSSLTGTSPQDSPRNFSPSASAHFSFARRTDGRRWSLASLPSSGYGTNTPSSTVSSSCSSQEKLHQLPFQPTPDELHFLSKHFCTESISGDECRRATAMRPRSRSLSPGRSPSCYDHEIIMMNHVYKERFPKATAQMEEKIQEIIRSNSPEIVLPLADGVLGFAHHQIIELARDCLEKSRLGLITSSYFCELTDKLERLVQESTERSESEEVNFIRELVKKILIIIARPARLLECLEFDPEEFYHLLEAAEGHAKEGQGIKTDIPRYIISQLGLTRDPLEEIAQLTSCDSGIAETPETDDSSHSLSTALRSRRKPCELDFEMTKLISNGAYGAVYLVRHKETKQRFAMKKINKQNLMLRNQIQQAFVERDILTFAENPFVVSMYCSFETRRHLCMVMEYVEGGDCATLLKNMGPLPVDMARMYFAETVLALEYLHNYGIVHRDLKPDNLLVTSMGHIKLTDFGLSKVGLMNMTTNLYEGHIEKDAREFSDKQVCGTPEYIPVDWWAMGIILYEFLVGCVPFFGDTPEELFGQVISDEINWPEGEDAPPPDAQELITLLLRQNPLERMGAGGAAEVKQHPFFHNLDWNGLLRQKAEFIPQLESEDDTSYFDTRSERYHHLETEEDDTNDEDFNVELRQFSSCSHRFSKVYSSLDLSRGHLEEKGETEEKKSESPLTVDSLSWTPDFAEMPSISHSTDTESVNQGPRPGLLPKFAISAESEGDETSGLGEPSKASFSIGELTHDEPDATTPGSTHSGATLSGSFSEHLDQLTPRGEGVESPDSSSHTPADQGAQTTSLRPDSAAEKTGAVAKVPKSVSTGALSLMIPGDVFGVSPLPSPLSPYSLSSDPSSRDSSPSRDSSLCTTNPRQPVVIHSSGKKFGFTLRAIRVYACDGDIYTVYHMVWNVEDGGPAHKAGLKAGDLITHVNEEPVHGLVHTEVVELLLKSGSKVAISTTPFENTSIKTGPARRNSYRSKMVRCAKKPKKEKTPERRRSLFRRFAMQPSPLLHTSRSFTSLNHSLSSGESLPGSPTHSLSPRSPTAAFRPAPDFTQSGGTSSQSSSPSSSAPNSPAGSGHIRPSTLHGLGPKLPGQRLRQGRRKSAGSIPLSPLARTPSPTPQPTSPQRSPSPLLSGHSVAISKTTQAFPAKIHSPPTIVRHIVRPKSAEPPRSPLLKRVQSEEKLSPSYTGDKKHLCPRKHSLEVTQEEVQDEELRTGERDYTILQSVEEACCEPMAVTRVRPVEQGCLKRPISRKMGRQESIEELDKEKLKSKMVVKKQDWSERRESLQKQDALWESDSSPLCSDDRDEGFLVRVQNKPQCSPDSGPLEAKAASTTLKDVLYKKLTTRASEGITEPSGGSSECEGVLRPSLCSIHPERQHSRQAKDNMKPDRLDFKAPNIEFTRKRLSFEEREDCICRLSHGIHENLHFGSTRSKSLQLDTAMSHDHMKVGLGSVHSSPECLAPKIFSGRGESAVEKLQLISSAESPLRKTSSEYKLEGRHVSSLKPLEGTLDIGLLSGPRVSKTETSLSKMPENSSDTISVTPPIWLQSPTEKQITIPQLKTTEKLKSPLACSPSLEAVNSTVTSKDQSNNSETKINTSDERTQDRHSDTLKSPASKVEASTFTVKQESRTSMKASSALAHDHRGPRHSSHFSSCGKTPSIREVSNEDQEDEAEQQEVTPHTTLQNSSSSKTVVSLTSAKLEVEKTSPAPTQVLTPTRGASEPLPVSLRQSVNSSVDTGQLQSCEKKTAAQNSNATGVSEVKVQNNTASVHVPQSVFSKQQQVNIICSSNTESNASGKSCTLKPGGGGVSPDKGQSNRSAGKVISGTDSSGDKKEINKSAAEKVEQKKQIPTVNTATSLKKETEATLSINKKYNPVVESNSTSVQKKEDPISPNKKNKSSIKDSEQPSKHGPAEKALHKLSASDYCTSKKEESVCVKENTVVPSEKQKSPVSAAANENVVGAKSISRPEPQPVTPTDVKPEKETRTPNCTAPLVPGVKGSLNVKPSQEPAPSTSNVQVTPHASHKEASLSASGAAGKLEKSVQLTQCPTLADVKQRETQHKGSVAPTAHTVKESTQDSKPKSPPPKSVPSSSTLKTSVAPVPAVKTSLDAKHTSPKSQAPVVKEHHDSKPKDVSPVATPQHHLQQHRKEPLLPTHVPPQPAPPPVLPKPALKKETLNSGAVSGRISTCAPHETVVKVSTTGDASKSEVLTPDSRKSPDAKIISPDKQAASSRKEQAEKKKKETAQEATSAQKNTKRDSPRAAAPAPKDGSGKDSGRCKQQKESPRSSSNKK</sequence>
<evidence type="ECO:0000313" key="20">
    <source>
        <dbReference type="Proteomes" id="UP000265040"/>
    </source>
</evidence>
<feature type="compositionally biased region" description="Polar residues" evidence="15">
    <location>
        <begin position="890"/>
        <end position="901"/>
    </location>
</feature>
<comment type="catalytic activity">
    <reaction evidence="14">
        <text>L-seryl-[protein] + ATP = O-phospho-L-seryl-[protein] + ADP + H(+)</text>
        <dbReference type="Rhea" id="RHEA:17989"/>
        <dbReference type="Rhea" id="RHEA-COMP:9863"/>
        <dbReference type="Rhea" id="RHEA-COMP:11604"/>
        <dbReference type="ChEBI" id="CHEBI:15378"/>
        <dbReference type="ChEBI" id="CHEBI:29999"/>
        <dbReference type="ChEBI" id="CHEBI:30616"/>
        <dbReference type="ChEBI" id="CHEBI:83421"/>
        <dbReference type="ChEBI" id="CHEBI:456216"/>
        <dbReference type="EC" id="2.7.11.1"/>
    </reaction>
</comment>
<feature type="region of interest" description="Disordered" evidence="15">
    <location>
        <begin position="1158"/>
        <end position="1388"/>
    </location>
</feature>
<feature type="compositionally biased region" description="Low complexity" evidence="15">
    <location>
        <begin position="1"/>
        <end position="21"/>
    </location>
</feature>
<evidence type="ECO:0000256" key="4">
    <source>
        <dbReference type="ARBA" id="ARBA00012513"/>
    </source>
</evidence>
<keyword evidence="6" id="KW-0723">Serine/threonine-protein kinase</keyword>
<feature type="compositionally biased region" description="Low complexity" evidence="15">
    <location>
        <begin position="1216"/>
        <end position="1227"/>
    </location>
</feature>
<evidence type="ECO:0000256" key="5">
    <source>
        <dbReference type="ARBA" id="ARBA00022490"/>
    </source>
</evidence>
<feature type="compositionally biased region" description="Basic and acidic residues" evidence="15">
    <location>
        <begin position="2265"/>
        <end position="2275"/>
    </location>
</feature>
<dbReference type="SMART" id="SM00228">
    <property type="entry name" value="PDZ"/>
    <property type="match status" value="1"/>
</dbReference>
<feature type="compositionally biased region" description="Low complexity" evidence="15">
    <location>
        <begin position="1318"/>
        <end position="1328"/>
    </location>
</feature>
<feature type="compositionally biased region" description="Acidic residues" evidence="15">
    <location>
        <begin position="60"/>
        <end position="69"/>
    </location>
</feature>
<feature type="compositionally biased region" description="Low complexity" evidence="15">
    <location>
        <begin position="2283"/>
        <end position="2293"/>
    </location>
</feature>
<dbReference type="InterPro" id="IPR037711">
    <property type="entry name" value="MAST"/>
</dbReference>
<dbReference type="GO" id="GO:0004674">
    <property type="term" value="F:protein serine/threonine kinase activity"/>
    <property type="evidence" value="ECO:0007669"/>
    <property type="project" value="UniProtKB-KW"/>
</dbReference>
<feature type="compositionally biased region" description="Basic and acidic residues" evidence="15">
    <location>
        <begin position="857"/>
        <end position="870"/>
    </location>
</feature>
<dbReference type="SUPFAM" id="SSF56112">
    <property type="entry name" value="Protein kinase-like (PK-like)"/>
    <property type="match status" value="1"/>
</dbReference>
<reference evidence="19" key="1">
    <citation type="submission" date="2021-04" db="EMBL/GenBank/DDBJ databases">
        <authorList>
            <consortium name="Wellcome Sanger Institute Data Sharing"/>
        </authorList>
    </citation>
    <scope>NUCLEOTIDE SEQUENCE [LARGE SCALE GENOMIC DNA]</scope>
</reference>
<evidence type="ECO:0000256" key="1">
    <source>
        <dbReference type="ARBA" id="ARBA00001946"/>
    </source>
</evidence>
<dbReference type="InterPro" id="IPR011009">
    <property type="entry name" value="Kinase-like_dom_sf"/>
</dbReference>
<protein>
    <recommendedName>
        <fullName evidence="4">non-specific serine/threonine protein kinase</fullName>
        <ecNumber evidence="4">2.7.11.1</ecNumber>
    </recommendedName>
</protein>
<feature type="compositionally biased region" description="Basic residues" evidence="15">
    <location>
        <begin position="1167"/>
        <end position="1182"/>
    </location>
</feature>
<feature type="region of interest" description="Disordered" evidence="15">
    <location>
        <begin position="1774"/>
        <end position="1919"/>
    </location>
</feature>
<dbReference type="Ensembl" id="ENSATET00000067642.2">
    <property type="protein sequence ID" value="ENSATEP00000063945.2"/>
    <property type="gene ID" value="ENSATEG00000009382.3"/>
</dbReference>
<feature type="compositionally biased region" description="Polar residues" evidence="15">
    <location>
        <begin position="239"/>
        <end position="249"/>
    </location>
</feature>
<keyword evidence="12" id="KW-0460">Magnesium</keyword>
<feature type="region of interest" description="Disordered" evidence="15">
    <location>
        <begin position="1718"/>
        <end position="1741"/>
    </location>
</feature>
<reference evidence="19" key="2">
    <citation type="submission" date="2025-08" db="UniProtKB">
        <authorList>
            <consortium name="Ensembl"/>
        </authorList>
    </citation>
    <scope>IDENTIFICATION</scope>
</reference>
<feature type="compositionally biased region" description="Polar residues" evidence="15">
    <location>
        <begin position="1204"/>
        <end position="1215"/>
    </location>
</feature>
<keyword evidence="10" id="KW-0418">Kinase</keyword>
<dbReference type="InterPro" id="IPR050236">
    <property type="entry name" value="Ser_Thr_kinase_AGC"/>
</dbReference>
<dbReference type="GO" id="GO:0035556">
    <property type="term" value="P:intracellular signal transduction"/>
    <property type="evidence" value="ECO:0007669"/>
    <property type="project" value="TreeGrafter"/>
</dbReference>
<feature type="compositionally biased region" description="Polar residues" evidence="15">
    <location>
        <begin position="1814"/>
        <end position="1830"/>
    </location>
</feature>
<feature type="region of interest" description="Disordered" evidence="15">
    <location>
        <begin position="2246"/>
        <end position="2486"/>
    </location>
</feature>
<feature type="compositionally biased region" description="Acidic residues" evidence="15">
    <location>
        <begin position="1861"/>
        <end position="1870"/>
    </location>
</feature>
<dbReference type="InterPro" id="IPR008271">
    <property type="entry name" value="Ser/Thr_kinase_AS"/>
</dbReference>
<dbReference type="FunFam" id="2.30.42.10:FF:000008">
    <property type="entry name" value="microtubule-associated serine/threonine-protein kinase 4 isoform X2"/>
    <property type="match status" value="1"/>
</dbReference>
<feature type="compositionally biased region" description="Basic and acidic residues" evidence="15">
    <location>
        <begin position="1372"/>
        <end position="1388"/>
    </location>
</feature>
<dbReference type="Proteomes" id="UP000265040">
    <property type="component" value="Chromosome 12"/>
</dbReference>
<feature type="compositionally biased region" description="Low complexity" evidence="15">
    <location>
        <begin position="1882"/>
        <end position="1893"/>
    </location>
</feature>
<keyword evidence="20" id="KW-1185">Reference proteome</keyword>
<dbReference type="SMART" id="SM00220">
    <property type="entry name" value="S_TKc"/>
    <property type="match status" value="1"/>
</dbReference>
<feature type="compositionally biased region" description="Polar residues" evidence="15">
    <location>
        <begin position="178"/>
        <end position="192"/>
    </location>
</feature>
<feature type="compositionally biased region" description="Basic and acidic residues" evidence="15">
    <location>
        <begin position="1793"/>
        <end position="1805"/>
    </location>
</feature>
<evidence type="ECO:0000313" key="19">
    <source>
        <dbReference type="Ensembl" id="ENSATEP00000063945.2"/>
    </source>
</evidence>
<evidence type="ECO:0000256" key="9">
    <source>
        <dbReference type="ARBA" id="ARBA00022741"/>
    </source>
</evidence>
<comment type="cofactor">
    <cofactor evidence="1">
        <name>Mg(2+)</name>
        <dbReference type="ChEBI" id="CHEBI:18420"/>
    </cofactor>
</comment>
<dbReference type="Pfam" id="PF00595">
    <property type="entry name" value="PDZ"/>
    <property type="match status" value="1"/>
</dbReference>
<evidence type="ECO:0000256" key="8">
    <source>
        <dbReference type="ARBA" id="ARBA00022679"/>
    </source>
</evidence>
<dbReference type="PROSITE" id="PS50011">
    <property type="entry name" value="PROTEIN_KINASE_DOM"/>
    <property type="match status" value="1"/>
</dbReference>
<feature type="compositionally biased region" description="Basic and acidic residues" evidence="15">
    <location>
        <begin position="2025"/>
        <end position="2043"/>
    </location>
</feature>
<feature type="compositionally biased region" description="Polar residues" evidence="15">
    <location>
        <begin position="199"/>
        <end position="214"/>
    </location>
</feature>
<feature type="compositionally biased region" description="Polar residues" evidence="15">
    <location>
        <begin position="2198"/>
        <end position="2215"/>
    </location>
</feature>
<keyword evidence="11" id="KW-0067">ATP-binding</keyword>
<keyword evidence="7" id="KW-0597">Phosphoprotein</keyword>
<dbReference type="PROSITE" id="PS50106">
    <property type="entry name" value="PDZ"/>
    <property type="match status" value="1"/>
</dbReference>
<organism evidence="19 20">
    <name type="scientific">Anabas testudineus</name>
    <name type="common">Climbing perch</name>
    <name type="synonym">Anthias testudineus</name>
    <dbReference type="NCBI Taxonomy" id="64144"/>
    <lineage>
        <taxon>Eukaryota</taxon>
        <taxon>Metazoa</taxon>
        <taxon>Chordata</taxon>
        <taxon>Craniata</taxon>
        <taxon>Vertebrata</taxon>
        <taxon>Euteleostomi</taxon>
        <taxon>Actinopterygii</taxon>
        <taxon>Neopterygii</taxon>
        <taxon>Teleostei</taxon>
        <taxon>Neoteleostei</taxon>
        <taxon>Acanthomorphata</taxon>
        <taxon>Anabantaria</taxon>
        <taxon>Anabantiformes</taxon>
        <taxon>Anabantoidei</taxon>
        <taxon>Anabantidae</taxon>
        <taxon>Anabas</taxon>
    </lineage>
</organism>
<dbReference type="InterPro" id="IPR036034">
    <property type="entry name" value="PDZ_sf"/>
</dbReference>
<feature type="region of interest" description="Disordered" evidence="15">
    <location>
        <begin position="2135"/>
        <end position="2234"/>
    </location>
</feature>
<dbReference type="GeneTree" id="ENSGT00940000156399"/>
<feature type="compositionally biased region" description="Polar residues" evidence="15">
    <location>
        <begin position="1774"/>
        <end position="1792"/>
    </location>
</feature>
<feature type="compositionally biased region" description="Polar residues" evidence="15">
    <location>
        <begin position="978"/>
        <end position="996"/>
    </location>
</feature>
<dbReference type="PROSITE" id="PS00108">
    <property type="entry name" value="PROTEIN_KINASE_ST"/>
    <property type="match status" value="1"/>
</dbReference>
<keyword evidence="5" id="KW-0963">Cytoplasm</keyword>
<dbReference type="InterPro" id="IPR000961">
    <property type="entry name" value="AGC-kinase_C"/>
</dbReference>
<feature type="compositionally biased region" description="Polar residues" evidence="15">
    <location>
        <begin position="2060"/>
        <end position="2079"/>
    </location>
</feature>
<dbReference type="InterPro" id="IPR000719">
    <property type="entry name" value="Prot_kinase_dom"/>
</dbReference>
<accession>A0A7N6BHL5</accession>
<evidence type="ECO:0000256" key="12">
    <source>
        <dbReference type="ARBA" id="ARBA00022842"/>
    </source>
</evidence>
<dbReference type="InterPro" id="IPR001478">
    <property type="entry name" value="PDZ"/>
</dbReference>
<evidence type="ECO:0000256" key="14">
    <source>
        <dbReference type="ARBA" id="ARBA00048679"/>
    </source>
</evidence>
<dbReference type="PROSITE" id="PS51285">
    <property type="entry name" value="AGC_KINASE_CTER"/>
    <property type="match status" value="1"/>
</dbReference>
<feature type="compositionally biased region" description="Polar residues" evidence="15">
    <location>
        <begin position="947"/>
        <end position="961"/>
    </location>
</feature>
<dbReference type="EC" id="2.7.11.1" evidence="4"/>
<evidence type="ECO:0000256" key="7">
    <source>
        <dbReference type="ARBA" id="ARBA00022553"/>
    </source>
</evidence>
<dbReference type="FunFam" id="1.20.1480.20:FF:000001">
    <property type="entry name" value="microtubule-associated serine/threonine-protein kinase 4 isoform X1"/>
    <property type="match status" value="1"/>
</dbReference>
<feature type="compositionally biased region" description="Basic and acidic residues" evidence="15">
    <location>
        <begin position="2095"/>
        <end position="2112"/>
    </location>
</feature>
<reference evidence="19" key="3">
    <citation type="submission" date="2025-09" db="UniProtKB">
        <authorList>
            <consortium name="Ensembl"/>
        </authorList>
    </citation>
    <scope>IDENTIFICATION</scope>
</reference>
<dbReference type="FunFam" id="3.30.200.20:FF:000012">
    <property type="entry name" value="microtubule-associated serine/threonine-protein kinase 2 isoform X1"/>
    <property type="match status" value="1"/>
</dbReference>
<feature type="compositionally biased region" description="Low complexity" evidence="15">
    <location>
        <begin position="250"/>
        <end position="259"/>
    </location>
</feature>
<feature type="compositionally biased region" description="Basic and acidic residues" evidence="15">
    <location>
        <begin position="2317"/>
        <end position="2327"/>
    </location>
</feature>
<dbReference type="Gene3D" id="3.30.200.20">
    <property type="entry name" value="Phosphorylase Kinase, domain 1"/>
    <property type="match status" value="1"/>
</dbReference>
<feature type="domain" description="AGC-kinase C-terminal" evidence="18">
    <location>
        <begin position="781"/>
        <end position="852"/>
    </location>
</feature>
<dbReference type="GO" id="GO:0005737">
    <property type="term" value="C:cytoplasm"/>
    <property type="evidence" value="ECO:0007669"/>
    <property type="project" value="UniProtKB-SubCell"/>
</dbReference>
<dbReference type="Gene3D" id="2.30.42.10">
    <property type="match status" value="1"/>
</dbReference>
<name>A0A7N6BHL5_ANATE</name>
<dbReference type="PANTHER" id="PTHR24356:SF224">
    <property type="entry name" value="MICROTUBULE-ASSOCIATED SERINE_THREONINE-PROTEIN KINASE 4"/>
    <property type="match status" value="1"/>
</dbReference>
<dbReference type="Gene3D" id="1.10.510.10">
    <property type="entry name" value="Transferase(Phosphotransferase) domain 1"/>
    <property type="match status" value="1"/>
</dbReference>
<feature type="region of interest" description="Disordered" evidence="15">
    <location>
        <begin position="857"/>
        <end position="909"/>
    </location>
</feature>
<evidence type="ECO:0000256" key="11">
    <source>
        <dbReference type="ARBA" id="ARBA00022840"/>
    </source>
</evidence>
<evidence type="ECO:0000256" key="15">
    <source>
        <dbReference type="SAM" id="MobiDB-lite"/>
    </source>
</evidence>
<feature type="region of interest" description="Disordered" evidence="15">
    <location>
        <begin position="178"/>
        <end position="219"/>
    </location>
</feature>
<dbReference type="SUPFAM" id="SSF50156">
    <property type="entry name" value="PDZ domain-like"/>
    <property type="match status" value="1"/>
</dbReference>
<evidence type="ECO:0000256" key="2">
    <source>
        <dbReference type="ARBA" id="ARBA00004496"/>
    </source>
</evidence>
<feature type="region of interest" description="Disordered" evidence="15">
    <location>
        <begin position="1038"/>
        <end position="1066"/>
    </location>
</feature>
<dbReference type="FunFam" id="1.10.510.10:FF:000012">
    <property type="entry name" value="microtubule-associated serine/threonine-protein kinase 2 isoform X1"/>
    <property type="match status" value="1"/>
</dbReference>
<feature type="compositionally biased region" description="Polar residues" evidence="15">
    <location>
        <begin position="2044"/>
        <end position="2053"/>
    </location>
</feature>
<feature type="region of interest" description="Disordered" evidence="15">
    <location>
        <begin position="938"/>
        <end position="1009"/>
    </location>
</feature>
<feature type="region of interest" description="Disordered" evidence="15">
    <location>
        <begin position="1"/>
        <end position="71"/>
    </location>
</feature>
<dbReference type="Pfam" id="PF08926">
    <property type="entry name" value="DUF1908"/>
    <property type="match status" value="1"/>
</dbReference>
<evidence type="ECO:0000256" key="13">
    <source>
        <dbReference type="ARBA" id="ARBA00047899"/>
    </source>
</evidence>